<proteinExistence type="predicted"/>
<dbReference type="AlphaFoldDB" id="A0A0F9I7W7"/>
<evidence type="ECO:0000256" key="1">
    <source>
        <dbReference type="SAM" id="MobiDB-lite"/>
    </source>
</evidence>
<dbReference type="EMBL" id="LAZR01013066">
    <property type="protein sequence ID" value="KKM23726.1"/>
    <property type="molecule type" value="Genomic_DNA"/>
</dbReference>
<protein>
    <submittedName>
        <fullName evidence="2">Uncharacterized protein</fullName>
    </submittedName>
</protein>
<name>A0A0F9I7W7_9ZZZZ</name>
<organism evidence="2">
    <name type="scientific">marine sediment metagenome</name>
    <dbReference type="NCBI Taxonomy" id="412755"/>
    <lineage>
        <taxon>unclassified sequences</taxon>
        <taxon>metagenomes</taxon>
        <taxon>ecological metagenomes</taxon>
    </lineage>
</organism>
<evidence type="ECO:0000313" key="2">
    <source>
        <dbReference type="EMBL" id="KKM23726.1"/>
    </source>
</evidence>
<accession>A0A0F9I7W7</accession>
<feature type="region of interest" description="Disordered" evidence="1">
    <location>
        <begin position="28"/>
        <end position="49"/>
    </location>
</feature>
<sequence length="119" mass="12753">MKHGWHITNGEERTGITNGGASVIETWEGKTSGSISDDPPLGEERTGIDPHVPVDWERFDVLPSYADMFLPGAFESDDNVPVGDDDEAENLGGTNDGIEFDWDLFGEVIGGGESGGNWG</sequence>
<reference evidence="2" key="1">
    <citation type="journal article" date="2015" name="Nature">
        <title>Complex archaea that bridge the gap between prokaryotes and eukaryotes.</title>
        <authorList>
            <person name="Spang A."/>
            <person name="Saw J.H."/>
            <person name="Jorgensen S.L."/>
            <person name="Zaremba-Niedzwiedzka K."/>
            <person name="Martijn J."/>
            <person name="Lind A.E."/>
            <person name="van Eijk R."/>
            <person name="Schleper C."/>
            <person name="Guy L."/>
            <person name="Ettema T.J."/>
        </authorList>
    </citation>
    <scope>NUCLEOTIDE SEQUENCE</scope>
</reference>
<feature type="non-terminal residue" evidence="2">
    <location>
        <position position="119"/>
    </location>
</feature>
<feature type="compositionally biased region" description="Acidic residues" evidence="1">
    <location>
        <begin position="76"/>
        <end position="89"/>
    </location>
</feature>
<comment type="caution">
    <text evidence="2">The sequence shown here is derived from an EMBL/GenBank/DDBJ whole genome shotgun (WGS) entry which is preliminary data.</text>
</comment>
<gene>
    <name evidence="2" type="ORF">LCGC14_1612380</name>
</gene>
<feature type="region of interest" description="Disordered" evidence="1">
    <location>
        <begin position="76"/>
        <end position="97"/>
    </location>
</feature>